<evidence type="ECO:0000313" key="2">
    <source>
        <dbReference type="Proteomes" id="UP001209317"/>
    </source>
</evidence>
<dbReference type="Proteomes" id="UP001209317">
    <property type="component" value="Unassembled WGS sequence"/>
</dbReference>
<proteinExistence type="predicted"/>
<sequence>MNLKKFLIVNILSFACINTNDKAISLSNIKDVYYIDSSNYIEIINHSKNIVYYYISLDFYQDSVYKELITDIANPFSKATAIKTLNSDEKKYYLFDLKKFSRNYDNLYEFEKYRLRVIYGRNFNNITSEYYSPSFKIKK</sequence>
<keyword evidence="2" id="KW-1185">Reference proteome</keyword>
<dbReference type="EMBL" id="JAOTPL010000022">
    <property type="protein sequence ID" value="MCU7695281.1"/>
    <property type="molecule type" value="Genomic_DNA"/>
</dbReference>
<evidence type="ECO:0000313" key="1">
    <source>
        <dbReference type="EMBL" id="MCU7695281.1"/>
    </source>
</evidence>
<gene>
    <name evidence="1" type="ORF">OD355_12200</name>
</gene>
<dbReference type="PROSITE" id="PS51257">
    <property type="entry name" value="PROKAR_LIPOPROTEIN"/>
    <property type="match status" value="1"/>
</dbReference>
<comment type="caution">
    <text evidence="1">The sequence shown here is derived from an EMBL/GenBank/DDBJ whole genome shotgun (WGS) entry which is preliminary data.</text>
</comment>
<reference evidence="1" key="1">
    <citation type="submission" date="2022-10" db="EMBL/GenBank/DDBJ databases">
        <authorList>
            <person name="Kim H.S."/>
            <person name="Kim J.-S."/>
            <person name="Suh M.K."/>
            <person name="Eom M.K."/>
            <person name="Lee J.-S."/>
        </authorList>
    </citation>
    <scope>NUCLEOTIDE SEQUENCE</scope>
    <source>
        <strain evidence="1">LIP-5</strain>
    </source>
</reference>
<evidence type="ECO:0008006" key="3">
    <source>
        <dbReference type="Google" id="ProtNLM"/>
    </source>
</evidence>
<name>A0AAE3IRX2_9BACT</name>
<dbReference type="AlphaFoldDB" id="A0AAE3IRX2"/>
<organism evidence="1 2">
    <name type="scientific">Haoranjiania flava</name>
    <dbReference type="NCBI Taxonomy" id="1856322"/>
    <lineage>
        <taxon>Bacteria</taxon>
        <taxon>Pseudomonadati</taxon>
        <taxon>Bacteroidota</taxon>
        <taxon>Chitinophagia</taxon>
        <taxon>Chitinophagales</taxon>
        <taxon>Chitinophagaceae</taxon>
        <taxon>Haoranjiania</taxon>
    </lineage>
</organism>
<protein>
    <recommendedName>
        <fullName evidence="3">Lipoprotein</fullName>
    </recommendedName>
</protein>
<dbReference type="RefSeq" id="WP_263038769.1">
    <property type="nucleotide sequence ID" value="NZ_JAOTPL010000022.1"/>
</dbReference>
<accession>A0AAE3IRX2</accession>